<reference evidence="1" key="1">
    <citation type="journal article" date="2023" name="G3 (Bethesda)">
        <title>A reference genome for the long-term kleptoplast-retaining sea slug Elysia crispata morphotype clarki.</title>
        <authorList>
            <person name="Eastman K.E."/>
            <person name="Pendleton A.L."/>
            <person name="Shaikh M.A."/>
            <person name="Suttiyut T."/>
            <person name="Ogas R."/>
            <person name="Tomko P."/>
            <person name="Gavelis G."/>
            <person name="Widhalm J.R."/>
            <person name="Wisecaver J.H."/>
        </authorList>
    </citation>
    <scope>NUCLEOTIDE SEQUENCE</scope>
    <source>
        <strain evidence="1">ECLA1</strain>
    </source>
</reference>
<dbReference type="EMBL" id="JAWDGP010003079">
    <property type="protein sequence ID" value="KAK3777476.1"/>
    <property type="molecule type" value="Genomic_DNA"/>
</dbReference>
<accession>A0AAE0ZYX2</accession>
<evidence type="ECO:0000313" key="2">
    <source>
        <dbReference type="Proteomes" id="UP001283361"/>
    </source>
</evidence>
<sequence length="206" mass="23330">MRLFRQEFMCVATSPDFCQTRTLDRGAHIQSATDGLYQCAVCNGWAISMYSLQRMGYINVQSATDGLYQCAVCNGWAISMYSLQRMGYINVQSATDGLYQCAVCNGWAIPMCSLQRMGYINVQSATDGLYQYAVCNGWAISMCSLQLMAYIKETLCQSLYPRNQENFNLGKVKSTRMCPRDLQHRPAIVRKVLTQITFTAQLRTFK</sequence>
<name>A0AAE0ZYX2_9GAST</name>
<evidence type="ECO:0000313" key="1">
    <source>
        <dbReference type="EMBL" id="KAK3777476.1"/>
    </source>
</evidence>
<organism evidence="1 2">
    <name type="scientific">Elysia crispata</name>
    <name type="common">lettuce slug</name>
    <dbReference type="NCBI Taxonomy" id="231223"/>
    <lineage>
        <taxon>Eukaryota</taxon>
        <taxon>Metazoa</taxon>
        <taxon>Spiralia</taxon>
        <taxon>Lophotrochozoa</taxon>
        <taxon>Mollusca</taxon>
        <taxon>Gastropoda</taxon>
        <taxon>Heterobranchia</taxon>
        <taxon>Euthyneura</taxon>
        <taxon>Panpulmonata</taxon>
        <taxon>Sacoglossa</taxon>
        <taxon>Placobranchoidea</taxon>
        <taxon>Plakobranchidae</taxon>
        <taxon>Elysia</taxon>
    </lineage>
</organism>
<dbReference type="Proteomes" id="UP001283361">
    <property type="component" value="Unassembled WGS sequence"/>
</dbReference>
<keyword evidence="2" id="KW-1185">Reference proteome</keyword>
<protein>
    <submittedName>
        <fullName evidence="1">Uncharacterized protein</fullName>
    </submittedName>
</protein>
<gene>
    <name evidence="1" type="ORF">RRG08_032579</name>
</gene>
<dbReference type="AlphaFoldDB" id="A0AAE0ZYX2"/>
<proteinExistence type="predicted"/>
<comment type="caution">
    <text evidence="1">The sequence shown here is derived from an EMBL/GenBank/DDBJ whole genome shotgun (WGS) entry which is preliminary data.</text>
</comment>